<dbReference type="EMBL" id="RXGB01003603">
    <property type="protein sequence ID" value="TMW91686.1"/>
    <property type="molecule type" value="Genomic_DNA"/>
</dbReference>
<feature type="region of interest" description="Disordered" evidence="1">
    <location>
        <begin position="116"/>
        <end position="136"/>
    </location>
</feature>
<sequence length="344" mass="37493">MQNELSISVDSHLAMLRLSSAADATTGKFSGDQSPHQQCHSCRSVKKIPQFSPEISTTTIATAGAAVITAETLATSCKKTTLYGGATTTTKGKRHSNCRFSSSLEEPFPKRTATVLPPISTTADGGADGSSDTYNINNSNHFQGFIKIPLQNDQESLVTPSPSPSPAKPPLAPPFPRPLYRTTSDPTGKSPKSPSHRTLTRTSSWSPNELNFNNGESSTTMKSPTHSAVARTASWSPNVHELGSVNNGESPSAMRLKRMKDGMREMRQWCDLMIQEEEEVTLHEENKIVKDDETDSGGGEALCEEAVWVERMGNCLILHFKCPCGKGYQILLFGNNCYYKLTNF</sequence>
<feature type="region of interest" description="Disordered" evidence="1">
    <location>
        <begin position="155"/>
        <end position="231"/>
    </location>
</feature>
<evidence type="ECO:0000313" key="2">
    <source>
        <dbReference type="EMBL" id="TMW91686.1"/>
    </source>
</evidence>
<protein>
    <submittedName>
        <fullName evidence="2">Uncharacterized protein</fullName>
    </submittedName>
</protein>
<comment type="caution">
    <text evidence="2">The sequence shown here is derived from an EMBL/GenBank/DDBJ whole genome shotgun (WGS) entry which is preliminary data.</text>
</comment>
<feature type="compositionally biased region" description="Pro residues" evidence="1">
    <location>
        <begin position="161"/>
        <end position="177"/>
    </location>
</feature>
<proteinExistence type="predicted"/>
<reference evidence="2" key="1">
    <citation type="submission" date="2019-05" db="EMBL/GenBank/DDBJ databases">
        <title>The de novo reference genome and transcriptome assemblies of the wild tomato species Solanum chilense.</title>
        <authorList>
            <person name="Stam R."/>
            <person name="Nosenko T."/>
            <person name="Hoerger A.C."/>
            <person name="Stephan W."/>
            <person name="Seidel M.A."/>
            <person name="Kuhn J.M.M."/>
            <person name="Haberer G."/>
            <person name="Tellier A."/>
        </authorList>
    </citation>
    <scope>NUCLEOTIDE SEQUENCE</scope>
    <source>
        <tissue evidence="2">Mature leaves</tissue>
    </source>
</reference>
<dbReference type="AlphaFoldDB" id="A0A6N2BAH5"/>
<evidence type="ECO:0000256" key="1">
    <source>
        <dbReference type="SAM" id="MobiDB-lite"/>
    </source>
</evidence>
<feature type="compositionally biased region" description="Polar residues" evidence="1">
    <location>
        <begin position="181"/>
        <end position="193"/>
    </location>
</feature>
<organism evidence="2">
    <name type="scientific">Solanum chilense</name>
    <name type="common">Tomato</name>
    <name type="synonym">Lycopersicon chilense</name>
    <dbReference type="NCBI Taxonomy" id="4083"/>
    <lineage>
        <taxon>Eukaryota</taxon>
        <taxon>Viridiplantae</taxon>
        <taxon>Streptophyta</taxon>
        <taxon>Embryophyta</taxon>
        <taxon>Tracheophyta</taxon>
        <taxon>Spermatophyta</taxon>
        <taxon>Magnoliopsida</taxon>
        <taxon>eudicotyledons</taxon>
        <taxon>Gunneridae</taxon>
        <taxon>Pentapetalae</taxon>
        <taxon>asterids</taxon>
        <taxon>lamiids</taxon>
        <taxon>Solanales</taxon>
        <taxon>Solanaceae</taxon>
        <taxon>Solanoideae</taxon>
        <taxon>Solaneae</taxon>
        <taxon>Solanum</taxon>
        <taxon>Solanum subgen. Lycopersicon</taxon>
    </lineage>
</organism>
<gene>
    <name evidence="2" type="ORF">EJD97_014022</name>
</gene>
<feature type="compositionally biased region" description="Polar residues" evidence="1">
    <location>
        <begin position="200"/>
        <end position="226"/>
    </location>
</feature>
<accession>A0A6N2BAH5</accession>
<name>A0A6N2BAH5_SOLCI</name>